<keyword evidence="1" id="KW-1133">Transmembrane helix</keyword>
<dbReference type="Proteomes" id="UP000095287">
    <property type="component" value="Unplaced"/>
</dbReference>
<keyword evidence="1" id="KW-0472">Membrane</keyword>
<protein>
    <submittedName>
        <fullName evidence="3">IncA protein</fullName>
    </submittedName>
</protein>
<dbReference type="AlphaFoldDB" id="A0A1I8AT85"/>
<evidence type="ECO:0000313" key="2">
    <source>
        <dbReference type="Proteomes" id="UP000095287"/>
    </source>
</evidence>
<feature type="transmembrane region" description="Helical" evidence="1">
    <location>
        <begin position="53"/>
        <end position="73"/>
    </location>
</feature>
<keyword evidence="1" id="KW-0812">Transmembrane</keyword>
<proteinExistence type="predicted"/>
<dbReference type="WBParaSite" id="L893_g9237.t1">
    <property type="protein sequence ID" value="L893_g9237.t1"/>
    <property type="gene ID" value="L893_g9237"/>
</dbReference>
<sequence>MYQHRRPPPTTLDTIVELSGTSGSDETSLETPTTALLDDFEVEESSPLLDRRLGLLLLGSLLTTAATGLWILWHGIEDGSVVTVTLVVLSGWLLVATCIVGSRNLFARKRERYLRGEADQFSEYVKRVTNPELMKNSTVIGTGKPILSLWFHPRKGVFV</sequence>
<name>A0A1I8AT85_9BILA</name>
<reference evidence="3" key="1">
    <citation type="submission" date="2016-11" db="UniProtKB">
        <authorList>
            <consortium name="WormBaseParasite"/>
        </authorList>
    </citation>
    <scope>IDENTIFICATION</scope>
</reference>
<feature type="transmembrane region" description="Helical" evidence="1">
    <location>
        <begin position="79"/>
        <end position="102"/>
    </location>
</feature>
<organism evidence="2 3">
    <name type="scientific">Steinernema glaseri</name>
    <dbReference type="NCBI Taxonomy" id="37863"/>
    <lineage>
        <taxon>Eukaryota</taxon>
        <taxon>Metazoa</taxon>
        <taxon>Ecdysozoa</taxon>
        <taxon>Nematoda</taxon>
        <taxon>Chromadorea</taxon>
        <taxon>Rhabditida</taxon>
        <taxon>Tylenchina</taxon>
        <taxon>Panagrolaimomorpha</taxon>
        <taxon>Strongyloidoidea</taxon>
        <taxon>Steinernematidae</taxon>
        <taxon>Steinernema</taxon>
    </lineage>
</organism>
<evidence type="ECO:0000256" key="1">
    <source>
        <dbReference type="SAM" id="Phobius"/>
    </source>
</evidence>
<evidence type="ECO:0000313" key="3">
    <source>
        <dbReference type="WBParaSite" id="L893_g9237.t1"/>
    </source>
</evidence>
<keyword evidence="2" id="KW-1185">Reference proteome</keyword>
<accession>A0A1I8AT85</accession>